<dbReference type="InterPro" id="IPR029055">
    <property type="entry name" value="Ntn_hydrolases_N"/>
</dbReference>
<dbReference type="PANTHER" id="PTHR45952:SF8">
    <property type="entry name" value="STEM-SPECIFIC PROTEIN TSJT1"/>
    <property type="match status" value="1"/>
</dbReference>
<comment type="caution">
    <text evidence="2">The sequence shown here is derived from an EMBL/GenBank/DDBJ whole genome shotgun (WGS) entry which is preliminary data.</text>
</comment>
<dbReference type="SUPFAM" id="SSF56235">
    <property type="entry name" value="N-terminal nucleophile aminohydrolases (Ntn hydrolases)"/>
    <property type="match status" value="1"/>
</dbReference>
<dbReference type="Gene3D" id="3.60.20.10">
    <property type="entry name" value="Glutamine Phosphoribosylpyrophosphate, subunit 1, domain 1"/>
    <property type="match status" value="1"/>
</dbReference>
<evidence type="ECO:0000313" key="2">
    <source>
        <dbReference type="EMBL" id="KAK2976761.1"/>
    </source>
</evidence>
<protein>
    <recommendedName>
        <fullName evidence="1">DUF3700 domain-containing protein</fullName>
    </recommendedName>
</protein>
<evidence type="ECO:0000313" key="3">
    <source>
        <dbReference type="Proteomes" id="UP001187471"/>
    </source>
</evidence>
<dbReference type="InterPro" id="IPR044828">
    <property type="entry name" value="TSJT1-like"/>
</dbReference>
<feature type="domain" description="DUF3700" evidence="1">
    <location>
        <begin position="2"/>
        <end position="226"/>
    </location>
</feature>
<dbReference type="SMART" id="SM01172">
    <property type="entry name" value="DUF3700"/>
    <property type="match status" value="1"/>
</dbReference>
<organism evidence="2 3">
    <name type="scientific">Escallonia rubra</name>
    <dbReference type="NCBI Taxonomy" id="112253"/>
    <lineage>
        <taxon>Eukaryota</taxon>
        <taxon>Viridiplantae</taxon>
        <taxon>Streptophyta</taxon>
        <taxon>Embryophyta</taxon>
        <taxon>Tracheophyta</taxon>
        <taxon>Spermatophyta</taxon>
        <taxon>Magnoliopsida</taxon>
        <taxon>eudicotyledons</taxon>
        <taxon>Gunneridae</taxon>
        <taxon>Pentapetalae</taxon>
        <taxon>asterids</taxon>
        <taxon>campanulids</taxon>
        <taxon>Escalloniales</taxon>
        <taxon>Escalloniaceae</taxon>
        <taxon>Escallonia</taxon>
    </lineage>
</organism>
<proteinExistence type="predicted"/>
<dbReference type="Proteomes" id="UP001187471">
    <property type="component" value="Unassembled WGS sequence"/>
</dbReference>
<name>A0AA88R7S9_9ASTE</name>
<gene>
    <name evidence="2" type="ORF">RJ640_030111</name>
</gene>
<dbReference type="InterPro" id="IPR024286">
    <property type="entry name" value="DUF3700"/>
</dbReference>
<dbReference type="AlphaFoldDB" id="A0AA88R7S9"/>
<accession>A0AA88R7S9</accession>
<keyword evidence="3" id="KW-1185">Reference proteome</keyword>
<dbReference type="PANTHER" id="PTHR45952">
    <property type="entry name" value="ALUMINUM INDUCED PROTEIN WITH YGL AND LRDR MOTIFS"/>
    <property type="match status" value="1"/>
</dbReference>
<sequence length="253" mass="27963">MLAVFECAIGRPPKELGHGSGARPSLNTREEIAEVFRSWRPSSSLYHLPNDNFLAVSHEDEILTQSRSLVVMDGIFCIFAGILNNTCDLRRHYGLSRRATEAMVVVEAYRVLRDRSPYPPDQVIRHLDGKFAFILFDAKATNLFLARDRDGSVQLHWGMAGDGSLVCSDDPKIIAEACGKCYTPFPPGCIFLSGNGLISFDHPLHKVKAILREDDQGKVSAVIFQADLYTKLRSIPRSGSAANWADVAVVEGE</sequence>
<dbReference type="EMBL" id="JAVXUO010002043">
    <property type="protein sequence ID" value="KAK2976761.1"/>
    <property type="molecule type" value="Genomic_DNA"/>
</dbReference>
<evidence type="ECO:0000259" key="1">
    <source>
        <dbReference type="SMART" id="SM01172"/>
    </source>
</evidence>
<dbReference type="Pfam" id="PF12481">
    <property type="entry name" value="DUF3700"/>
    <property type="match status" value="1"/>
</dbReference>
<reference evidence="2" key="1">
    <citation type="submission" date="2022-12" db="EMBL/GenBank/DDBJ databases">
        <title>Draft genome assemblies for two species of Escallonia (Escalloniales).</title>
        <authorList>
            <person name="Chanderbali A."/>
            <person name="Dervinis C."/>
            <person name="Anghel I."/>
            <person name="Soltis D."/>
            <person name="Soltis P."/>
            <person name="Zapata F."/>
        </authorList>
    </citation>
    <scope>NUCLEOTIDE SEQUENCE</scope>
    <source>
        <strain evidence="2">UCBG92.1500</strain>
        <tissue evidence="2">Leaf</tissue>
    </source>
</reference>